<name>A0A0F4LDY9_9LACO</name>
<dbReference type="HOGENOM" id="CLU_1624998_0_0_9"/>
<organism evidence="1 2">
    <name type="scientific">Lactobacillus melliventris</name>
    <dbReference type="NCBI Taxonomy" id="1218507"/>
    <lineage>
        <taxon>Bacteria</taxon>
        <taxon>Bacillati</taxon>
        <taxon>Bacillota</taxon>
        <taxon>Bacilli</taxon>
        <taxon>Lactobacillales</taxon>
        <taxon>Lactobacillaceae</taxon>
        <taxon>Lactobacillus</taxon>
    </lineage>
</organism>
<dbReference type="STRING" id="1218507.JF74_16260"/>
<sequence>MKINQQAFITAWDNQKLVRGALKAAHVRVDYTNYEDLFQEGILIYAEMLTKLADKKRPEVDRLSFRKIIWHTIDLLRKKQRQSEEEIAFDSLTEAALITNWNNQLVLKGELAHMNKIEKLLFINHLIGGQTISALAQEAHVSRVQLQRSKHNLLIHLREILEK</sequence>
<comment type="caution">
    <text evidence="1">The sequence shown here is derived from an EMBL/GenBank/DDBJ whole genome shotgun (WGS) entry which is preliminary data.</text>
</comment>
<accession>A0A0F4LDY9</accession>
<protein>
    <submittedName>
        <fullName evidence="1">RNA polymerase sigma factor, sigma-70 family</fullName>
    </submittedName>
</protein>
<evidence type="ECO:0000313" key="2">
    <source>
        <dbReference type="Proteomes" id="UP000033531"/>
    </source>
</evidence>
<dbReference type="Proteomes" id="UP000033531">
    <property type="component" value="Unassembled WGS sequence"/>
</dbReference>
<gene>
    <name evidence="1" type="ORF">JF74_16260</name>
</gene>
<dbReference type="PATRIC" id="fig|1218507.3.peg.1820"/>
<evidence type="ECO:0000313" key="1">
    <source>
        <dbReference type="EMBL" id="KJY55776.1"/>
    </source>
</evidence>
<dbReference type="OrthoDB" id="2248780at2"/>
<dbReference type="AlphaFoldDB" id="A0A0F4LDY9"/>
<dbReference type="RefSeq" id="WP_046325550.1">
    <property type="nucleotide sequence ID" value="NZ_JBHTMT010000004.1"/>
</dbReference>
<proteinExistence type="predicted"/>
<reference evidence="1 2" key="1">
    <citation type="submission" date="2015-01" db="EMBL/GenBank/DDBJ databases">
        <title>Comparative genomics of the lactic acid bacteria isolated from the honey bee gut.</title>
        <authorList>
            <person name="Ellegaard K.M."/>
            <person name="Tamarit D."/>
            <person name="Javelind E."/>
            <person name="Olofsson T."/>
            <person name="Andersson S.G."/>
            <person name="Vasquez A."/>
        </authorList>
    </citation>
    <scope>NUCLEOTIDE SEQUENCE [LARGE SCALE GENOMIC DNA]</scope>
    <source>
        <strain evidence="1 2">Hma8</strain>
    </source>
</reference>
<dbReference type="EMBL" id="JXLI01000013">
    <property type="protein sequence ID" value="KJY55776.1"/>
    <property type="molecule type" value="Genomic_DNA"/>
</dbReference>